<proteinExistence type="predicted"/>
<dbReference type="InterPro" id="IPR050145">
    <property type="entry name" value="Centrin_CML-like"/>
</dbReference>
<evidence type="ECO:0000256" key="1">
    <source>
        <dbReference type="ARBA" id="ARBA00022737"/>
    </source>
</evidence>
<dbReference type="Proteomes" id="UP000614334">
    <property type="component" value="Unassembled WGS sequence"/>
</dbReference>
<dbReference type="EMBL" id="JACYCC010000289">
    <property type="protein sequence ID" value="KAF8669711.1"/>
    <property type="molecule type" value="Genomic_DNA"/>
</dbReference>
<evidence type="ECO:0000313" key="6">
    <source>
        <dbReference type="Proteomes" id="UP000650582"/>
    </source>
</evidence>
<dbReference type="Gene3D" id="1.10.238.10">
    <property type="entry name" value="EF-hand"/>
    <property type="match status" value="2"/>
</dbReference>
<dbReference type="PROSITE" id="PS50222">
    <property type="entry name" value="EF_HAND_2"/>
    <property type="match status" value="3"/>
</dbReference>
<dbReference type="Proteomes" id="UP000650582">
    <property type="component" value="Unassembled WGS sequence"/>
</dbReference>
<dbReference type="SUPFAM" id="SSF47473">
    <property type="entry name" value="EF-hand"/>
    <property type="match status" value="1"/>
</dbReference>
<keyword evidence="1" id="KW-0677">Repeat</keyword>
<dbReference type="Pfam" id="PF13499">
    <property type="entry name" value="EF-hand_7"/>
    <property type="match status" value="2"/>
</dbReference>
<dbReference type="InterPro" id="IPR011992">
    <property type="entry name" value="EF-hand-dom_pair"/>
</dbReference>
<feature type="domain" description="EF-hand" evidence="3">
    <location>
        <begin position="72"/>
        <end position="107"/>
    </location>
</feature>
<name>A0A8H7LFE6_9AGAM</name>
<accession>A0A8H7LFE6</accession>
<evidence type="ECO:0000313" key="4">
    <source>
        <dbReference type="EMBL" id="KAF8669711.1"/>
    </source>
</evidence>
<organism evidence="4 6">
    <name type="scientific">Rhizoctonia solani</name>
    <dbReference type="NCBI Taxonomy" id="456999"/>
    <lineage>
        <taxon>Eukaryota</taxon>
        <taxon>Fungi</taxon>
        <taxon>Dikarya</taxon>
        <taxon>Basidiomycota</taxon>
        <taxon>Agaricomycotina</taxon>
        <taxon>Agaricomycetes</taxon>
        <taxon>Cantharellales</taxon>
        <taxon>Ceratobasidiaceae</taxon>
        <taxon>Rhizoctonia</taxon>
    </lineage>
</organism>
<dbReference type="PRINTS" id="PR00450">
    <property type="entry name" value="RECOVERIN"/>
</dbReference>
<dbReference type="GO" id="GO:0005509">
    <property type="term" value="F:calcium ion binding"/>
    <property type="evidence" value="ECO:0007669"/>
    <property type="project" value="InterPro"/>
</dbReference>
<feature type="domain" description="EF-hand" evidence="3">
    <location>
        <begin position="36"/>
        <end position="71"/>
    </location>
</feature>
<comment type="caution">
    <text evidence="4">The sequence shown here is derived from an EMBL/GenBank/DDBJ whole genome shotgun (WGS) entry which is preliminary data.</text>
</comment>
<dbReference type="EMBL" id="JACYCF010000015">
    <property type="protein sequence ID" value="KAF8752580.1"/>
    <property type="molecule type" value="Genomic_DNA"/>
</dbReference>
<evidence type="ECO:0000259" key="3">
    <source>
        <dbReference type="PROSITE" id="PS50222"/>
    </source>
</evidence>
<dbReference type="PROSITE" id="PS00018">
    <property type="entry name" value="EF_HAND_1"/>
    <property type="match status" value="3"/>
</dbReference>
<feature type="domain" description="EF-hand" evidence="3">
    <location>
        <begin position="108"/>
        <end position="143"/>
    </location>
</feature>
<dbReference type="PANTHER" id="PTHR23050">
    <property type="entry name" value="CALCIUM BINDING PROTEIN"/>
    <property type="match status" value="1"/>
</dbReference>
<dbReference type="InterPro" id="IPR018247">
    <property type="entry name" value="EF_Hand_1_Ca_BS"/>
</dbReference>
<dbReference type="FunFam" id="1.10.238.10:FF:000527">
    <property type="entry name" value="Calmodulin-3"/>
    <property type="match status" value="1"/>
</dbReference>
<dbReference type="SMART" id="SM00054">
    <property type="entry name" value="EFh"/>
    <property type="match status" value="4"/>
</dbReference>
<gene>
    <name evidence="5" type="ORF">RHS01_07499</name>
    <name evidence="4" type="ORF">RHS04_08685</name>
</gene>
<dbReference type="InterPro" id="IPR002048">
    <property type="entry name" value="EF_hand_dom"/>
</dbReference>
<evidence type="ECO:0000313" key="5">
    <source>
        <dbReference type="EMBL" id="KAF8752580.1"/>
    </source>
</evidence>
<sequence length="174" mass="19180">MGLSNVFVDPTPDCTLTRLSIMNSRLSEEELSGGSVYGSSYRDAFSLFDKDSSGTISVEELGSIMRSLGQKPSQDELYRIMNEVDLDHSGTIDFNEFLTMMSKMGGNTIDEELDEAFKVFDRDGSGQISEEELKAVMNSLGERLTDAEVHAMMLEADTNGDGQIDYKGGFLRSI</sequence>
<protein>
    <submittedName>
        <fullName evidence="4">EF-hand domain</fullName>
    </submittedName>
</protein>
<evidence type="ECO:0000256" key="2">
    <source>
        <dbReference type="ARBA" id="ARBA00022837"/>
    </source>
</evidence>
<keyword evidence="2" id="KW-0106">Calcium</keyword>
<dbReference type="AlphaFoldDB" id="A0A8H7LFE6"/>
<reference evidence="4" key="1">
    <citation type="submission" date="2020-09" db="EMBL/GenBank/DDBJ databases">
        <title>Comparative genome analyses of four rice-infecting Rhizoctonia solani isolates reveal extensive enrichment of homogalacturonan modification genes.</title>
        <authorList>
            <person name="Lee D.-Y."/>
            <person name="Jeon J."/>
            <person name="Kim K.-T."/>
            <person name="Cheong K."/>
            <person name="Song H."/>
            <person name="Choi G."/>
            <person name="Ko J."/>
            <person name="Opiyo S.O."/>
            <person name="Zuo S."/>
            <person name="Madhav S."/>
            <person name="Lee Y.-H."/>
            <person name="Wang G.-L."/>
        </authorList>
    </citation>
    <scope>NUCLEOTIDE SEQUENCE</scope>
    <source>
        <strain evidence="5">AG1-IA B2</strain>
        <strain evidence="4">AG1-IA YN-7</strain>
    </source>
</reference>
<dbReference type="CDD" id="cd00051">
    <property type="entry name" value="EFh"/>
    <property type="match status" value="2"/>
</dbReference>